<dbReference type="Pfam" id="PF03466">
    <property type="entry name" value="LysR_substrate"/>
    <property type="match status" value="1"/>
</dbReference>
<evidence type="ECO:0000313" key="6">
    <source>
        <dbReference type="EMBL" id="WLV25042.1"/>
    </source>
</evidence>
<dbReference type="RefSeq" id="WP_348028683.1">
    <property type="nucleotide sequence ID" value="NZ_CP129113.1"/>
</dbReference>
<evidence type="ECO:0000256" key="2">
    <source>
        <dbReference type="ARBA" id="ARBA00023015"/>
    </source>
</evidence>
<evidence type="ECO:0000256" key="4">
    <source>
        <dbReference type="ARBA" id="ARBA00023163"/>
    </source>
</evidence>
<comment type="similarity">
    <text evidence="1">Belongs to the LysR transcriptional regulatory family.</text>
</comment>
<keyword evidence="4" id="KW-0804">Transcription</keyword>
<dbReference type="PROSITE" id="PS50931">
    <property type="entry name" value="HTH_LYSR"/>
    <property type="match status" value="1"/>
</dbReference>
<dbReference type="InterPro" id="IPR005119">
    <property type="entry name" value="LysR_subst-bd"/>
</dbReference>
<dbReference type="Proteomes" id="UP001180087">
    <property type="component" value="Chromosome"/>
</dbReference>
<keyword evidence="2" id="KW-0805">Transcription regulation</keyword>
<dbReference type="InterPro" id="IPR036390">
    <property type="entry name" value="WH_DNA-bd_sf"/>
</dbReference>
<dbReference type="InterPro" id="IPR000847">
    <property type="entry name" value="LysR_HTH_N"/>
</dbReference>
<evidence type="ECO:0000256" key="3">
    <source>
        <dbReference type="ARBA" id="ARBA00023125"/>
    </source>
</evidence>
<dbReference type="PANTHER" id="PTHR30126:SF39">
    <property type="entry name" value="HTH-TYPE TRANSCRIPTIONAL REGULATOR CYSL"/>
    <property type="match status" value="1"/>
</dbReference>
<dbReference type="InterPro" id="IPR036388">
    <property type="entry name" value="WH-like_DNA-bd_sf"/>
</dbReference>
<protein>
    <submittedName>
        <fullName evidence="6">LysR family transcriptional regulator</fullName>
    </submittedName>
</protein>
<evidence type="ECO:0000259" key="5">
    <source>
        <dbReference type="PROSITE" id="PS50931"/>
    </source>
</evidence>
<dbReference type="SUPFAM" id="SSF53850">
    <property type="entry name" value="Periplasmic binding protein-like II"/>
    <property type="match status" value="1"/>
</dbReference>
<dbReference type="EMBL" id="CP129113">
    <property type="protein sequence ID" value="WLV25042.1"/>
    <property type="molecule type" value="Genomic_DNA"/>
</dbReference>
<organism evidence="6 7">
    <name type="scientific">Aciduricibacillus chroicocephali</name>
    <dbReference type="NCBI Taxonomy" id="3054939"/>
    <lineage>
        <taxon>Bacteria</taxon>
        <taxon>Bacillati</taxon>
        <taxon>Bacillota</taxon>
        <taxon>Bacilli</taxon>
        <taxon>Bacillales</taxon>
        <taxon>Bacillaceae</taxon>
        <taxon>Aciduricibacillus</taxon>
    </lineage>
</organism>
<accession>A0ABY9KZE9</accession>
<dbReference type="Gene3D" id="1.10.10.10">
    <property type="entry name" value="Winged helix-like DNA-binding domain superfamily/Winged helix DNA-binding domain"/>
    <property type="match status" value="1"/>
</dbReference>
<dbReference type="CDD" id="cd08420">
    <property type="entry name" value="PBP2_CysL_like"/>
    <property type="match status" value="1"/>
</dbReference>
<reference evidence="6" key="1">
    <citation type="submission" date="2023-06" db="EMBL/GenBank/DDBJ databases">
        <title>A Treasure from Seagulls: Isolation and Description of Aciduricobacillus qingdaonensis gen. nov., sp. nov., a Rare Obligately Uric Acid-utilizing Member in the Family Bacillaceae.</title>
        <authorList>
            <person name="Liu W."/>
            <person name="Wang B."/>
        </authorList>
    </citation>
    <scope>NUCLEOTIDE SEQUENCE</scope>
    <source>
        <strain evidence="6">44XB</strain>
    </source>
</reference>
<dbReference type="Gene3D" id="3.40.190.290">
    <property type="match status" value="1"/>
</dbReference>
<evidence type="ECO:0000313" key="7">
    <source>
        <dbReference type="Proteomes" id="UP001180087"/>
    </source>
</evidence>
<dbReference type="PANTHER" id="PTHR30126">
    <property type="entry name" value="HTH-TYPE TRANSCRIPTIONAL REGULATOR"/>
    <property type="match status" value="1"/>
</dbReference>
<dbReference type="Pfam" id="PF00126">
    <property type="entry name" value="HTH_1"/>
    <property type="match status" value="1"/>
</dbReference>
<evidence type="ECO:0000256" key="1">
    <source>
        <dbReference type="ARBA" id="ARBA00009437"/>
    </source>
</evidence>
<dbReference type="PRINTS" id="PR00039">
    <property type="entry name" value="HTHLYSR"/>
</dbReference>
<keyword evidence="3" id="KW-0238">DNA-binding</keyword>
<proteinExistence type="inferred from homology"/>
<dbReference type="SUPFAM" id="SSF46785">
    <property type="entry name" value="Winged helix' DNA-binding domain"/>
    <property type="match status" value="1"/>
</dbReference>
<sequence length="299" mass="34110">MDQQLKVFVTVAEKKSFSRTAEELHMTQPAVSQYIRAFEETMGTRLLERTNKYVRLNKAGEIVYHHAKEIIGLYEKMHNLVDDLTKKARGPLTIGASHTFGEYVLPWIIATLQREYPDIEPEVIIGNTTEIANLVDTHQLDAGIVEGKLLNHHLELQPLGNDFMYAVASPDHPIFNHGNELLELEATKDMVWIAREKGSGTREAMDEMFEQFEFEPVRLMQFGSNQPIKEAVKAGLGISLLSRWAIQKELEYGELKMVKIAGLPFERQFSIITNSPFQTKALEVFTALLRSHQLLRAFE</sequence>
<name>A0ABY9KZE9_9BACI</name>
<gene>
    <name evidence="6" type="ORF">QR721_02040</name>
</gene>
<feature type="domain" description="HTH lysR-type" evidence="5">
    <location>
        <begin position="1"/>
        <end position="57"/>
    </location>
</feature>
<keyword evidence="7" id="KW-1185">Reference proteome</keyword>